<dbReference type="GO" id="GO:0008893">
    <property type="term" value="F:guanosine-3',5'-bis(diphosphate) 3'-diphosphatase activity"/>
    <property type="evidence" value="ECO:0007669"/>
    <property type="project" value="TreeGrafter"/>
</dbReference>
<reference evidence="6 7" key="1">
    <citation type="submission" date="2019-03" db="EMBL/GenBank/DDBJ databases">
        <title>Genome sequence of Sphingomonas sp. 17J27-24.</title>
        <authorList>
            <person name="Kim M."/>
            <person name="Maeng S."/>
            <person name="Sathiyaraj S."/>
        </authorList>
    </citation>
    <scope>NUCLEOTIDE SEQUENCE [LARGE SCALE GENOMIC DNA]</scope>
    <source>
        <strain evidence="6 7">17J27-24</strain>
    </source>
</reference>
<protein>
    <recommendedName>
        <fullName evidence="4">RNA pyrophosphohydrolase</fullName>
        <ecNumber evidence="4">3.6.1.-</ecNumber>
    </recommendedName>
    <alternativeName>
        <fullName evidence="4">(Di)nucleoside polyphosphate hydrolase</fullName>
    </alternativeName>
</protein>
<comment type="similarity">
    <text evidence="4">Belongs to the Nudix hydrolase family. RppH subfamily.</text>
</comment>
<keyword evidence="7" id="KW-1185">Reference proteome</keyword>
<dbReference type="PROSITE" id="PS51462">
    <property type="entry name" value="NUDIX"/>
    <property type="match status" value="1"/>
</dbReference>
<dbReference type="Proteomes" id="UP000298213">
    <property type="component" value="Unassembled WGS sequence"/>
</dbReference>
<dbReference type="Pfam" id="PF00293">
    <property type="entry name" value="NUDIX"/>
    <property type="match status" value="1"/>
</dbReference>
<dbReference type="InterPro" id="IPR020476">
    <property type="entry name" value="Nudix_hydrolase"/>
</dbReference>
<proteinExistence type="inferred from homology"/>
<dbReference type="GO" id="GO:0019693">
    <property type="term" value="P:ribose phosphate metabolic process"/>
    <property type="evidence" value="ECO:0007669"/>
    <property type="project" value="TreeGrafter"/>
</dbReference>
<dbReference type="AlphaFoldDB" id="A0A4Y8ZVB2"/>
<dbReference type="GO" id="GO:0034432">
    <property type="term" value="F:bis(5'-adenosyl)-pentaphosphatase activity"/>
    <property type="evidence" value="ECO:0007669"/>
    <property type="project" value="TreeGrafter"/>
</dbReference>
<dbReference type="NCBIfam" id="NF001936">
    <property type="entry name" value="PRK00714.1-3"/>
    <property type="match status" value="1"/>
</dbReference>
<dbReference type="Gene3D" id="3.90.79.10">
    <property type="entry name" value="Nucleoside Triphosphate Pyrophosphohydrolase"/>
    <property type="match status" value="1"/>
</dbReference>
<organism evidence="6 7">
    <name type="scientific">Sphingomonas parva</name>
    <dbReference type="NCBI Taxonomy" id="2555898"/>
    <lineage>
        <taxon>Bacteria</taxon>
        <taxon>Pseudomonadati</taxon>
        <taxon>Pseudomonadota</taxon>
        <taxon>Alphaproteobacteria</taxon>
        <taxon>Sphingomonadales</taxon>
        <taxon>Sphingomonadaceae</taxon>
        <taxon>Sphingomonas</taxon>
    </lineage>
</organism>
<dbReference type="InterPro" id="IPR000086">
    <property type="entry name" value="NUDIX_hydrolase_dom"/>
</dbReference>
<feature type="domain" description="Nudix hydrolase" evidence="5">
    <location>
        <begin position="9"/>
        <end position="153"/>
    </location>
</feature>
<comment type="caution">
    <text evidence="6">The sequence shown here is derived from an EMBL/GenBank/DDBJ whole genome shotgun (WGS) entry which is preliminary data.</text>
</comment>
<comment type="function">
    <text evidence="4">Accelerates the degradation of transcripts by removing pyrophosphate from the 5'-end of triphosphorylated RNA, leading to a more labile monophosphorylated state that can stimulate subsequent ribonuclease cleavage.</text>
</comment>
<feature type="short sequence motif" description="Nudix box" evidence="4">
    <location>
        <begin position="43"/>
        <end position="64"/>
    </location>
</feature>
<accession>A0A4Y8ZVB2</accession>
<evidence type="ECO:0000313" key="6">
    <source>
        <dbReference type="EMBL" id="TFI59252.1"/>
    </source>
</evidence>
<dbReference type="EMBL" id="SPDV01000008">
    <property type="protein sequence ID" value="TFI59252.1"/>
    <property type="molecule type" value="Genomic_DNA"/>
</dbReference>
<comment type="cofactor">
    <cofactor evidence="4">
        <name>a divalent metal cation</name>
        <dbReference type="ChEBI" id="CHEBI:60240"/>
    </cofactor>
</comment>
<dbReference type="PROSITE" id="PS00893">
    <property type="entry name" value="NUDIX_BOX"/>
    <property type="match status" value="1"/>
</dbReference>
<dbReference type="InterPro" id="IPR022927">
    <property type="entry name" value="RppH"/>
</dbReference>
<dbReference type="PANTHER" id="PTHR11839:SF22">
    <property type="entry name" value="NUDIX HYDROLASE 26, CHLOROPLASTIC"/>
    <property type="match status" value="1"/>
</dbReference>
<evidence type="ECO:0000259" key="5">
    <source>
        <dbReference type="PROSITE" id="PS51462"/>
    </source>
</evidence>
<sequence length="160" mass="18517">MTTDKAALPYRPGAGVMLINQEGKVFVAQRLDSTLEAWQMPQGGLDEGEDPEDGALRELEEETGIRRDQVEVIARAPEALLYDLPDDLVGKLWKGKWRGQRQHWFLCRFLGRDEDVDIETEHPEFRAWKWADPETLPAMIVPFKRKLYEDVLHAFRAWLA</sequence>
<evidence type="ECO:0000256" key="3">
    <source>
        <dbReference type="ARBA" id="ARBA00022801"/>
    </source>
</evidence>
<dbReference type="PANTHER" id="PTHR11839">
    <property type="entry name" value="UDP/ADP-SUGAR PYROPHOSPHATASE"/>
    <property type="match status" value="1"/>
</dbReference>
<dbReference type="HAMAP" id="MF_00298">
    <property type="entry name" value="Nudix_RppH"/>
    <property type="match status" value="1"/>
</dbReference>
<dbReference type="CDD" id="cd03671">
    <property type="entry name" value="NUDIX_Ap4A_hydrolase_plant_like"/>
    <property type="match status" value="1"/>
</dbReference>
<dbReference type="SUPFAM" id="SSF55811">
    <property type="entry name" value="Nudix"/>
    <property type="match status" value="1"/>
</dbReference>
<dbReference type="PRINTS" id="PR00502">
    <property type="entry name" value="NUDIXFAMILY"/>
</dbReference>
<name>A0A4Y8ZVB2_9SPHN</name>
<comment type="cofactor">
    <cofactor evidence="1">
        <name>Mn(2+)</name>
        <dbReference type="ChEBI" id="CHEBI:29035"/>
    </cofactor>
</comment>
<evidence type="ECO:0000313" key="7">
    <source>
        <dbReference type="Proteomes" id="UP000298213"/>
    </source>
</evidence>
<comment type="cofactor">
    <cofactor evidence="2">
        <name>Mg(2+)</name>
        <dbReference type="ChEBI" id="CHEBI:18420"/>
    </cofactor>
</comment>
<dbReference type="NCBIfam" id="NF001938">
    <property type="entry name" value="PRK00714.1-5"/>
    <property type="match status" value="1"/>
</dbReference>
<gene>
    <name evidence="4" type="primary">rppH</name>
    <name evidence="4" type="synonym">nudH</name>
    <name evidence="6" type="ORF">E2493_05260</name>
</gene>
<keyword evidence="3 4" id="KW-0378">Hydrolase</keyword>
<dbReference type="GO" id="GO:0006753">
    <property type="term" value="P:nucleoside phosphate metabolic process"/>
    <property type="evidence" value="ECO:0007669"/>
    <property type="project" value="TreeGrafter"/>
</dbReference>
<dbReference type="EC" id="3.6.1.-" evidence="4"/>
<dbReference type="OrthoDB" id="9816040at2"/>
<evidence type="ECO:0000256" key="1">
    <source>
        <dbReference type="ARBA" id="ARBA00001936"/>
    </source>
</evidence>
<dbReference type="InterPro" id="IPR020084">
    <property type="entry name" value="NUDIX_hydrolase_CS"/>
</dbReference>
<dbReference type="InterPro" id="IPR015797">
    <property type="entry name" value="NUDIX_hydrolase-like_dom_sf"/>
</dbReference>
<evidence type="ECO:0000256" key="4">
    <source>
        <dbReference type="HAMAP-Rule" id="MF_00298"/>
    </source>
</evidence>
<dbReference type="RefSeq" id="WP_135084457.1">
    <property type="nucleotide sequence ID" value="NZ_SPDV01000008.1"/>
</dbReference>
<evidence type="ECO:0000256" key="2">
    <source>
        <dbReference type="ARBA" id="ARBA00001946"/>
    </source>
</evidence>